<dbReference type="EMBL" id="JAGHKP010000002">
    <property type="protein sequence ID" value="MBO9153268.1"/>
    <property type="molecule type" value="Genomic_DNA"/>
</dbReference>
<name>A0ABS3YF18_9BACT</name>
<dbReference type="RefSeq" id="WP_209146236.1">
    <property type="nucleotide sequence ID" value="NZ_JAGHKP010000002.1"/>
</dbReference>
<keyword evidence="2" id="KW-1185">Reference proteome</keyword>
<dbReference type="SUPFAM" id="SSF53448">
    <property type="entry name" value="Nucleotide-diphospho-sugar transferases"/>
    <property type="match status" value="1"/>
</dbReference>
<evidence type="ECO:0000313" key="1">
    <source>
        <dbReference type="EMBL" id="MBO9153268.1"/>
    </source>
</evidence>
<organism evidence="1 2">
    <name type="scientific">Chitinophaga chungangae</name>
    <dbReference type="NCBI Taxonomy" id="2821488"/>
    <lineage>
        <taxon>Bacteria</taxon>
        <taxon>Pseudomonadati</taxon>
        <taxon>Bacteroidota</taxon>
        <taxon>Chitinophagia</taxon>
        <taxon>Chitinophagales</taxon>
        <taxon>Chitinophagaceae</taxon>
        <taxon>Chitinophaga</taxon>
    </lineage>
</organism>
<dbReference type="Gene3D" id="3.90.550.10">
    <property type="entry name" value="Spore Coat Polysaccharide Biosynthesis Protein SpsA, Chain A"/>
    <property type="match status" value="1"/>
</dbReference>
<evidence type="ECO:0000313" key="2">
    <source>
        <dbReference type="Proteomes" id="UP000679126"/>
    </source>
</evidence>
<reference evidence="2" key="1">
    <citation type="submission" date="2021-03" db="EMBL/GenBank/DDBJ databases">
        <title>Assistant Professor.</title>
        <authorList>
            <person name="Huq M.A."/>
        </authorList>
    </citation>
    <scope>NUCLEOTIDE SEQUENCE [LARGE SCALE GENOMIC DNA]</scope>
    <source>
        <strain evidence="2">MAH-28</strain>
    </source>
</reference>
<accession>A0ABS3YF18</accession>
<protein>
    <recommendedName>
        <fullName evidence="3">Glycosyl transferase</fullName>
    </recommendedName>
</protein>
<dbReference type="Proteomes" id="UP000679126">
    <property type="component" value="Unassembled WGS sequence"/>
</dbReference>
<comment type="caution">
    <text evidence="1">The sequence shown here is derived from an EMBL/GenBank/DDBJ whole genome shotgun (WGS) entry which is preliminary data.</text>
</comment>
<gene>
    <name evidence="1" type="ORF">J7I43_13655</name>
</gene>
<dbReference type="InterPro" id="IPR029044">
    <property type="entry name" value="Nucleotide-diphossugar_trans"/>
</dbReference>
<evidence type="ECO:0008006" key="3">
    <source>
        <dbReference type="Google" id="ProtNLM"/>
    </source>
</evidence>
<proteinExistence type="predicted"/>
<sequence>MKYNFCTLFDSYYLTRGIALYRSLEKHCRDFHLYIFSFDDKSFSVLTEMKLAHATIISLKDFENEELLRVKPTRTIAEYCWTCTASTIWYAIRNFNLDHCTYLDADMLFFASPDPIFEEIGGRSSAITKHNFSPNLKSQEVYGKYCVQFVFFRNDEHGMKALAWWRESCIEWCYANLEETRYGDQKYLDYFEEKFDNVCVVQHIGVGVAPWNYTNYHLRELNGQLRLSANENMTENVPLIFYHYQGLKFTDNGKEIISEPAFLKIGKNWLAQVYTPYIRQLTGIQHMLTGTEAVEKKIVFQRTKIKSVIMFFRLNVKRFSFLRTIFYALKKNRYDRPKGIGGNIS</sequence>